<accession>A0A165VD01</accession>
<evidence type="ECO:0000256" key="1">
    <source>
        <dbReference type="SAM" id="MobiDB-lite"/>
    </source>
</evidence>
<dbReference type="AlphaFoldDB" id="A0A165VD01"/>
<keyword evidence="3" id="KW-1185">Reference proteome</keyword>
<feature type="compositionally biased region" description="Basic and acidic residues" evidence="1">
    <location>
        <begin position="262"/>
        <end position="282"/>
    </location>
</feature>
<proteinExistence type="predicted"/>
<evidence type="ECO:0000313" key="2">
    <source>
        <dbReference type="EMBL" id="KZT29499.1"/>
    </source>
</evidence>
<feature type="compositionally biased region" description="Basic and acidic residues" evidence="1">
    <location>
        <begin position="349"/>
        <end position="362"/>
    </location>
</feature>
<protein>
    <submittedName>
        <fullName evidence="2">Uncharacterized protein</fullName>
    </submittedName>
</protein>
<feature type="compositionally biased region" description="Polar residues" evidence="1">
    <location>
        <begin position="232"/>
        <end position="242"/>
    </location>
</feature>
<feature type="compositionally biased region" description="Low complexity" evidence="1">
    <location>
        <begin position="291"/>
        <end position="300"/>
    </location>
</feature>
<organism evidence="2 3">
    <name type="scientific">Neolentinus lepideus HHB14362 ss-1</name>
    <dbReference type="NCBI Taxonomy" id="1314782"/>
    <lineage>
        <taxon>Eukaryota</taxon>
        <taxon>Fungi</taxon>
        <taxon>Dikarya</taxon>
        <taxon>Basidiomycota</taxon>
        <taxon>Agaricomycotina</taxon>
        <taxon>Agaricomycetes</taxon>
        <taxon>Gloeophyllales</taxon>
        <taxon>Gloeophyllaceae</taxon>
        <taxon>Neolentinus</taxon>
    </lineage>
</organism>
<gene>
    <name evidence="2" type="ORF">NEOLEDRAFT_1175180</name>
</gene>
<dbReference type="InParanoid" id="A0A165VD01"/>
<sequence length="414" mass="44575">MVFGLLFRNKSQVQIAEPPPVQLRTPSPSEAASLAHGAHQESPHLPDAGTSSKIFSSSEVTEDAVVSPEVDADALLSLVSAVPPKTLHAYTLKRLPTAELSIISSLHTFYADLTPPPLLHCVRCHRDYTEVENDDRSCLIAHDDDSAEVERVGPKGKGPSAAGNGGYETLWGCCGRTVEGDGDMGPPDGWCYEGKHTADVKRARFRADSTPNDDKLISCLKLNCHGVRSQLPRASTPTSSLRSRFADNYSPGRTRKRRRSARDKEDQEMRDAGSDDASDSHVAELPTNANEGSVAGSVAGKGKGKEKATTTESQPKRKPGRSRKKDDDMDVDTDAASVKSSKSIRKPKAKAEKEKHGAKSDNEDVMSVVSSTSAKPKTKSAAMKPRSRAAPSKSKLAMATTMEESPQKKKTKTT</sequence>
<dbReference type="STRING" id="1314782.A0A165VD01"/>
<feature type="compositionally biased region" description="Low complexity" evidence="1">
    <location>
        <begin position="367"/>
        <end position="384"/>
    </location>
</feature>
<feature type="region of interest" description="Disordered" evidence="1">
    <location>
        <begin position="230"/>
        <end position="414"/>
    </location>
</feature>
<feature type="region of interest" description="Disordered" evidence="1">
    <location>
        <begin position="19"/>
        <end position="52"/>
    </location>
</feature>
<dbReference type="Proteomes" id="UP000076761">
    <property type="component" value="Unassembled WGS sequence"/>
</dbReference>
<evidence type="ECO:0000313" key="3">
    <source>
        <dbReference type="Proteomes" id="UP000076761"/>
    </source>
</evidence>
<name>A0A165VD01_9AGAM</name>
<dbReference type="OrthoDB" id="3245731at2759"/>
<dbReference type="EMBL" id="KV425554">
    <property type="protein sequence ID" value="KZT29499.1"/>
    <property type="molecule type" value="Genomic_DNA"/>
</dbReference>
<reference evidence="2 3" key="1">
    <citation type="journal article" date="2016" name="Mol. Biol. Evol.">
        <title>Comparative Genomics of Early-Diverging Mushroom-Forming Fungi Provides Insights into the Origins of Lignocellulose Decay Capabilities.</title>
        <authorList>
            <person name="Nagy L.G."/>
            <person name="Riley R."/>
            <person name="Tritt A."/>
            <person name="Adam C."/>
            <person name="Daum C."/>
            <person name="Floudas D."/>
            <person name="Sun H."/>
            <person name="Yadav J.S."/>
            <person name="Pangilinan J."/>
            <person name="Larsson K.H."/>
            <person name="Matsuura K."/>
            <person name="Barry K."/>
            <person name="Labutti K."/>
            <person name="Kuo R."/>
            <person name="Ohm R.A."/>
            <person name="Bhattacharya S.S."/>
            <person name="Shirouzu T."/>
            <person name="Yoshinaga Y."/>
            <person name="Martin F.M."/>
            <person name="Grigoriev I.V."/>
            <person name="Hibbett D.S."/>
        </authorList>
    </citation>
    <scope>NUCLEOTIDE SEQUENCE [LARGE SCALE GENOMIC DNA]</scope>
    <source>
        <strain evidence="2 3">HHB14362 ss-1</strain>
    </source>
</reference>